<dbReference type="InterPro" id="IPR050855">
    <property type="entry name" value="NDM-1-like"/>
</dbReference>
<evidence type="ECO:0000256" key="1">
    <source>
        <dbReference type="SAM" id="MobiDB-lite"/>
    </source>
</evidence>
<dbReference type="AlphaFoldDB" id="A0A0C6EYM6"/>
<dbReference type="InterPro" id="IPR036866">
    <property type="entry name" value="RibonucZ/Hydroxyglut_hydro"/>
</dbReference>
<evidence type="ECO:0000259" key="2">
    <source>
        <dbReference type="SMART" id="SM00849"/>
    </source>
</evidence>
<evidence type="ECO:0000313" key="3">
    <source>
        <dbReference type="EMBL" id="BAQ45321.1"/>
    </source>
</evidence>
<dbReference type="OrthoDB" id="7253658at2"/>
<sequence length="295" mass="30878">MTQQIPIDPDSVDDAPAGPDGTHALRSDLAYQRHAIVNVAYLGSPGAGDRGWVLVDAGIMGSRAAIEAAAASRFGQGARPAAIVLTHGHFDHVGVLEDLAEAWDAPVWAHPLERPYLDGSAAYPAPDPGVGGGLVARLSPLFPTSPVDVGARLHLLPEDGSVPPLPGWRWLHTPGHSPGHVSLWRAADRTLIAGDAFVATAQESVYAVATQAPEMHGPPRYLTVDWDAAGRSVAALAQLEPELALTGHGRPLRGPGLRRALHDLARDFASVAVPARGRYVEAPVRAGDPAATRAP</sequence>
<dbReference type="CDD" id="cd07721">
    <property type="entry name" value="yflN-like_MBL-fold"/>
    <property type="match status" value="1"/>
</dbReference>
<dbReference type="RefSeq" id="WP_060846670.1">
    <property type="nucleotide sequence ID" value="NZ_AP014704.1"/>
</dbReference>
<reference evidence="4" key="2">
    <citation type="submission" date="2015-01" db="EMBL/GenBank/DDBJ databases">
        <title>Complete genome sequence of Methylobacterium aquaticum strain 22A.</title>
        <authorList>
            <person name="Tani A."/>
            <person name="Ogura Y."/>
            <person name="Hayashi T."/>
        </authorList>
    </citation>
    <scope>NUCLEOTIDE SEQUENCE [LARGE SCALE GENOMIC DNA]</scope>
    <source>
        <strain evidence="4">MA-22A</strain>
    </source>
</reference>
<feature type="region of interest" description="Disordered" evidence="1">
    <location>
        <begin position="1"/>
        <end position="21"/>
    </location>
</feature>
<dbReference type="KEGG" id="maqu:Maq22A_c10200"/>
<proteinExistence type="predicted"/>
<gene>
    <name evidence="3" type="primary">gloB</name>
    <name evidence="3" type="ORF">Maq22A_c10200</name>
</gene>
<dbReference type="InterPro" id="IPR001279">
    <property type="entry name" value="Metallo-B-lactamas"/>
</dbReference>
<organism evidence="3 4">
    <name type="scientific">Methylobacterium aquaticum</name>
    <dbReference type="NCBI Taxonomy" id="270351"/>
    <lineage>
        <taxon>Bacteria</taxon>
        <taxon>Pseudomonadati</taxon>
        <taxon>Pseudomonadota</taxon>
        <taxon>Alphaproteobacteria</taxon>
        <taxon>Hyphomicrobiales</taxon>
        <taxon>Methylobacteriaceae</taxon>
        <taxon>Methylobacterium</taxon>
    </lineage>
</organism>
<dbReference type="SMART" id="SM00849">
    <property type="entry name" value="Lactamase_B"/>
    <property type="match status" value="1"/>
</dbReference>
<evidence type="ECO:0000313" key="4">
    <source>
        <dbReference type="Proteomes" id="UP000061432"/>
    </source>
</evidence>
<accession>A0A0C6EYM6</accession>
<dbReference type="PANTHER" id="PTHR42951">
    <property type="entry name" value="METALLO-BETA-LACTAMASE DOMAIN-CONTAINING"/>
    <property type="match status" value="1"/>
</dbReference>
<dbReference type="SUPFAM" id="SSF56281">
    <property type="entry name" value="Metallo-hydrolase/oxidoreductase"/>
    <property type="match status" value="1"/>
</dbReference>
<reference evidence="3 4" key="1">
    <citation type="journal article" date="2015" name="Genome Announc.">
        <title>Complete Genome Sequence of Methylobacterium aquaticum Strain 22A, Isolated from Racomitrium japonicum Moss.</title>
        <authorList>
            <person name="Tani A."/>
            <person name="Ogura Y."/>
            <person name="Hayashi T."/>
            <person name="Kimbara K."/>
        </authorList>
    </citation>
    <scope>NUCLEOTIDE SEQUENCE [LARGE SCALE GENOMIC DNA]</scope>
    <source>
        <strain evidence="3 4">MA-22A</strain>
    </source>
</reference>
<feature type="domain" description="Metallo-beta-lactamase" evidence="2">
    <location>
        <begin position="36"/>
        <end position="248"/>
    </location>
</feature>
<dbReference type="PANTHER" id="PTHR42951:SF17">
    <property type="entry name" value="METALLO-BETA-LACTAMASE DOMAIN-CONTAINING PROTEIN"/>
    <property type="match status" value="1"/>
</dbReference>
<name>A0A0C6EYM6_9HYPH</name>
<dbReference type="Pfam" id="PF00753">
    <property type="entry name" value="Lactamase_B"/>
    <property type="match status" value="1"/>
</dbReference>
<dbReference type="STRING" id="270351.Maq22A_c10200"/>
<protein>
    <submittedName>
        <fullName evidence="3">Metallo-beta-lactamase family protein</fullName>
    </submittedName>
</protein>
<dbReference type="EMBL" id="AP014704">
    <property type="protein sequence ID" value="BAQ45321.1"/>
    <property type="molecule type" value="Genomic_DNA"/>
</dbReference>
<dbReference type="Gene3D" id="3.60.15.10">
    <property type="entry name" value="Ribonuclease Z/Hydroxyacylglutathione hydrolase-like"/>
    <property type="match status" value="1"/>
</dbReference>
<dbReference type="Proteomes" id="UP000061432">
    <property type="component" value="Chromosome"/>
</dbReference>
<dbReference type="PATRIC" id="fig|270351.10.peg.1963"/>